<dbReference type="AlphaFoldDB" id="A0A6C0U0S2"/>
<dbReference type="KEGG" id="kim:G3T16_08250"/>
<proteinExistence type="predicted"/>
<protein>
    <recommendedName>
        <fullName evidence="3">DUF3108 domain-containing protein</fullName>
    </recommendedName>
</protein>
<evidence type="ECO:0000313" key="1">
    <source>
        <dbReference type="EMBL" id="QIB65393.1"/>
    </source>
</evidence>
<accession>A0A6C0U0S2</accession>
<dbReference type="EMBL" id="CP048711">
    <property type="protein sequence ID" value="QIB65393.1"/>
    <property type="molecule type" value="Genomic_DNA"/>
</dbReference>
<organism evidence="1 2">
    <name type="scientific">Kineobactrum salinum</name>
    <dbReference type="NCBI Taxonomy" id="2708301"/>
    <lineage>
        <taxon>Bacteria</taxon>
        <taxon>Pseudomonadati</taxon>
        <taxon>Pseudomonadota</taxon>
        <taxon>Gammaproteobacteria</taxon>
        <taxon>Cellvibrionales</taxon>
        <taxon>Halieaceae</taxon>
        <taxon>Kineobactrum</taxon>
    </lineage>
</organism>
<reference evidence="1 2" key="1">
    <citation type="submission" date="2020-02" db="EMBL/GenBank/DDBJ databases">
        <title>Genome sequencing for Kineobactrum sp. M2.</title>
        <authorList>
            <person name="Park S.-J."/>
        </authorList>
    </citation>
    <scope>NUCLEOTIDE SEQUENCE [LARGE SCALE GENOMIC DNA]</scope>
    <source>
        <strain evidence="1 2">M2</strain>
    </source>
</reference>
<evidence type="ECO:0008006" key="3">
    <source>
        <dbReference type="Google" id="ProtNLM"/>
    </source>
</evidence>
<keyword evidence="2" id="KW-1185">Reference proteome</keyword>
<evidence type="ECO:0000313" key="2">
    <source>
        <dbReference type="Proteomes" id="UP000477680"/>
    </source>
</evidence>
<dbReference type="RefSeq" id="WP_163494632.1">
    <property type="nucleotide sequence ID" value="NZ_CP048711.1"/>
</dbReference>
<name>A0A6C0U0S2_9GAMM</name>
<dbReference type="Proteomes" id="UP000477680">
    <property type="component" value="Chromosome"/>
</dbReference>
<sequence>MIECQTGKQWLIAALLLAGGLVVGPLLAEVKEPGTEARAESHELVGEAYDPQSDELLYREFYRFGDNGWPSQVVYRLPDGTLITEKLLLQGNSPLIPSFVQRNHLTGRLIQVDVDVDKLTLLYRENETAESEQTTLSLPARAVVDAGFDAFVQRHWQELLAGDELSMEFLATTRQRFVGLVMQRHECAASKANHVCLRIGAANRLLRWLLDPIDLVYRRDNRKLQQFTGVSNLVMAGGETPKVIIHYDYSAGEASADSAD</sequence>
<gene>
    <name evidence="1" type="ORF">G3T16_08250</name>
</gene>